<dbReference type="RefSeq" id="WP_149676774.1">
    <property type="nucleotide sequence ID" value="NZ_VTUZ01000089.1"/>
</dbReference>
<evidence type="ECO:0000313" key="2">
    <source>
        <dbReference type="Proteomes" id="UP000325273"/>
    </source>
</evidence>
<reference evidence="1 2" key="1">
    <citation type="submission" date="2019-08" db="EMBL/GenBank/DDBJ databases">
        <title>Paraburkholderia sp. DCY113.</title>
        <authorList>
            <person name="Kang J."/>
        </authorList>
    </citation>
    <scope>NUCLEOTIDE SEQUENCE [LARGE SCALE GENOMIC DNA]</scope>
    <source>
        <strain evidence="1 2">DCY113</strain>
    </source>
</reference>
<proteinExistence type="predicted"/>
<dbReference type="EMBL" id="VTUZ01000089">
    <property type="protein sequence ID" value="KAA0997405.1"/>
    <property type="molecule type" value="Genomic_DNA"/>
</dbReference>
<comment type="caution">
    <text evidence="1">The sequence shown here is derived from an EMBL/GenBank/DDBJ whole genome shotgun (WGS) entry which is preliminary data.</text>
</comment>
<accession>A0A5B0G442</accession>
<dbReference type="Proteomes" id="UP000325273">
    <property type="component" value="Unassembled WGS sequence"/>
</dbReference>
<dbReference type="AlphaFoldDB" id="A0A5B0G442"/>
<gene>
    <name evidence="1" type="ORF">FVF58_49565</name>
</gene>
<name>A0A5B0G442_9BURK</name>
<evidence type="ECO:0000313" key="1">
    <source>
        <dbReference type="EMBL" id="KAA0997405.1"/>
    </source>
</evidence>
<protein>
    <submittedName>
        <fullName evidence="1">Uncharacterized protein</fullName>
    </submittedName>
</protein>
<organism evidence="1 2">
    <name type="scientific">Paraburkholderia panacisoli</name>
    <dbReference type="NCBI Taxonomy" id="2603818"/>
    <lineage>
        <taxon>Bacteria</taxon>
        <taxon>Pseudomonadati</taxon>
        <taxon>Pseudomonadota</taxon>
        <taxon>Betaproteobacteria</taxon>
        <taxon>Burkholderiales</taxon>
        <taxon>Burkholderiaceae</taxon>
        <taxon>Paraburkholderia</taxon>
    </lineage>
</organism>
<keyword evidence="2" id="KW-1185">Reference proteome</keyword>
<sequence length="131" mass="14482">MSDLQPPSVTGRDHALKIASEGEFLDGVFRVERYNHSLVDITPGSSSSSAPIIVTEIYPNKALQQIDEAIARVRRLNQDARAYVSAALDKRPDCEALERKLLHDNPGFSQVTYDLVINDAFAAQSTQLAQR</sequence>